<feature type="domain" description="Peptidase M14" evidence="14">
    <location>
        <begin position="158"/>
        <end position="463"/>
    </location>
</feature>
<dbReference type="SMART" id="SM00631">
    <property type="entry name" value="Zn_pept"/>
    <property type="match status" value="1"/>
</dbReference>
<reference evidence="15 16" key="1">
    <citation type="submission" date="2019-07" db="EMBL/GenBank/DDBJ databases">
        <title>Genome assembly of two rare yeast pathogens: Diutina rugosa and Trichomonascus ciferrii.</title>
        <authorList>
            <person name="Mixao V."/>
            <person name="Saus E."/>
            <person name="Hansen A."/>
            <person name="Lass-Flor C."/>
            <person name="Gabaldon T."/>
        </authorList>
    </citation>
    <scope>NUCLEOTIDE SEQUENCE [LARGE SCALE GENOMIC DNA]</scope>
    <source>
        <strain evidence="15 16">CBS 613</strain>
    </source>
</reference>
<evidence type="ECO:0000256" key="13">
    <source>
        <dbReference type="SAM" id="SignalP"/>
    </source>
</evidence>
<evidence type="ECO:0000313" key="16">
    <source>
        <dbReference type="Proteomes" id="UP000449547"/>
    </source>
</evidence>
<evidence type="ECO:0000256" key="1">
    <source>
        <dbReference type="ARBA" id="ARBA00001947"/>
    </source>
</evidence>
<dbReference type="OMA" id="HQHAREH"/>
<keyword evidence="4" id="KW-0964">Secreted</keyword>
<comment type="caution">
    <text evidence="15">The sequence shown here is derived from an EMBL/GenBank/DDBJ whole genome shotgun (WGS) entry which is preliminary data.</text>
</comment>
<comment type="caution">
    <text evidence="12">Lacks conserved residue(s) required for the propagation of feature annotation.</text>
</comment>
<keyword evidence="5" id="KW-0479">Metal-binding</keyword>
<dbReference type="CDD" id="cd03860">
    <property type="entry name" value="M14_CP_A-B_like"/>
    <property type="match status" value="1"/>
</dbReference>
<dbReference type="RefSeq" id="XP_034009595.1">
    <property type="nucleotide sequence ID" value="XM_034158763.1"/>
</dbReference>
<dbReference type="InterPro" id="IPR057247">
    <property type="entry name" value="CARBOXYPEPT_ZN_2"/>
</dbReference>
<dbReference type="OrthoDB" id="3626597at2759"/>
<evidence type="ECO:0000256" key="12">
    <source>
        <dbReference type="PROSITE-ProRule" id="PRU01379"/>
    </source>
</evidence>
<evidence type="ECO:0000256" key="6">
    <source>
        <dbReference type="ARBA" id="ARBA00022729"/>
    </source>
</evidence>
<dbReference type="GO" id="GO:0004181">
    <property type="term" value="F:metallocarboxypeptidase activity"/>
    <property type="evidence" value="ECO:0007669"/>
    <property type="project" value="InterPro"/>
</dbReference>
<evidence type="ECO:0000256" key="2">
    <source>
        <dbReference type="ARBA" id="ARBA00004613"/>
    </source>
</evidence>
<evidence type="ECO:0000256" key="8">
    <source>
        <dbReference type="ARBA" id="ARBA00023157"/>
    </source>
</evidence>
<keyword evidence="8" id="KW-1015">Disulfide bond</keyword>
<dbReference type="InterPro" id="IPR000834">
    <property type="entry name" value="Peptidase_M14"/>
</dbReference>
<dbReference type="GeneID" id="54784398"/>
<evidence type="ECO:0000256" key="10">
    <source>
        <dbReference type="ARBA" id="ARBA00026187"/>
    </source>
</evidence>
<dbReference type="PROSITE" id="PS00133">
    <property type="entry name" value="CARBOXYPEPT_ZN_2"/>
    <property type="match status" value="1"/>
</dbReference>
<evidence type="ECO:0000256" key="7">
    <source>
        <dbReference type="ARBA" id="ARBA00022833"/>
    </source>
</evidence>
<evidence type="ECO:0000256" key="5">
    <source>
        <dbReference type="ARBA" id="ARBA00022723"/>
    </source>
</evidence>
<protein>
    <recommendedName>
        <fullName evidence="10">Inactive metallocarboxypeptidase ECM14</fullName>
    </recommendedName>
    <alternativeName>
        <fullName evidence="11">Inactive metallocarboxypeptidase ecm14</fullName>
    </alternativeName>
</protein>
<comment type="subcellular location">
    <subcellularLocation>
        <location evidence="2">Secreted</location>
    </subcellularLocation>
</comment>
<dbReference type="GO" id="GO:0008270">
    <property type="term" value="F:zinc ion binding"/>
    <property type="evidence" value="ECO:0007669"/>
    <property type="project" value="InterPro"/>
</dbReference>
<sequence length="468" mass="53910">MKFLRLVSIATAVVALQIPLRLKTSPANKAVFADDPLATESSKVHYSKVDPSLWPVDLNQYQGVVIRGDLSSVPSSALREALQEIENSIWSKNNIENTADIQISYENLVKLLEKVPQFKYSVMIDDLAQKVYESYPHHEAEAASEDEVIANSEIFFKEYRSLDTIYSWLDMLQQTYPEVLAVEDIGETYEGRPIRVVHFSVNKEGIDHSQKKSIVVTGGTHAREWISVSSTLFLLYKLLNHYEYDPTGDVVTKLNILFVVVENPDGYEYTWNHDRLWRKNRQKTKKEGCFGIDIDHSYDYHWTKSTDWECGEEYSGEYPFEAYESKIWNKYLNATNEQHKIYGYIDLHSYSQEVLYPYAYSCNEQPRDEENLVELAYGIAKAVRIESGQAYNVLPACIDKDSDMLPDMGSGSALDYMYHSNAYWAYQLKLRDTGSHGFLLPSQYIVPVGMEIYAGLKYFVRFVVDDDR</sequence>
<name>A0A642UCL1_DIURU</name>
<dbReference type="GO" id="GO:0005576">
    <property type="term" value="C:extracellular region"/>
    <property type="evidence" value="ECO:0007669"/>
    <property type="project" value="UniProtKB-SubCell"/>
</dbReference>
<gene>
    <name evidence="15" type="ORF">DIURU_005747</name>
</gene>
<keyword evidence="6 13" id="KW-0732">Signal</keyword>
<dbReference type="PRINTS" id="PR00765">
    <property type="entry name" value="CRBOXYPTASEA"/>
</dbReference>
<comment type="function">
    <text evidence="9">Inactive carboxypeptidase that may play a role in cell wall organization and biogenesis.</text>
</comment>
<evidence type="ECO:0000256" key="3">
    <source>
        <dbReference type="ARBA" id="ARBA00005988"/>
    </source>
</evidence>
<dbReference type="EMBL" id="SWFT01000163">
    <property type="protein sequence ID" value="KAA8896735.1"/>
    <property type="molecule type" value="Genomic_DNA"/>
</dbReference>
<keyword evidence="7" id="KW-0862">Zinc</keyword>
<accession>A0A642UCL1</accession>
<dbReference type="FunFam" id="3.40.630.10:FF:000060">
    <property type="entry name" value="Putative metallocarboxypeptidase ecm14"/>
    <property type="match status" value="1"/>
</dbReference>
<dbReference type="SUPFAM" id="SSF53187">
    <property type="entry name" value="Zn-dependent exopeptidases"/>
    <property type="match status" value="1"/>
</dbReference>
<dbReference type="AlphaFoldDB" id="A0A642UCL1"/>
<dbReference type="PROSITE" id="PS52035">
    <property type="entry name" value="PEPTIDASE_M14"/>
    <property type="match status" value="1"/>
</dbReference>
<dbReference type="PANTHER" id="PTHR11705:SF147">
    <property type="entry name" value="INACTIVE METALLOCARBOXYPEPTIDASE ECM14"/>
    <property type="match status" value="1"/>
</dbReference>
<dbReference type="Proteomes" id="UP000449547">
    <property type="component" value="Unassembled WGS sequence"/>
</dbReference>
<dbReference type="PANTHER" id="PTHR11705">
    <property type="entry name" value="PROTEASE FAMILY M14 CARBOXYPEPTIDASE A,B"/>
    <property type="match status" value="1"/>
</dbReference>
<keyword evidence="16" id="KW-1185">Reference proteome</keyword>
<comment type="similarity">
    <text evidence="3 12">Belongs to the peptidase M14 family.</text>
</comment>
<dbReference type="Pfam" id="PF00246">
    <property type="entry name" value="Peptidase_M14"/>
    <property type="match status" value="1"/>
</dbReference>
<evidence type="ECO:0000313" key="15">
    <source>
        <dbReference type="EMBL" id="KAA8896735.1"/>
    </source>
</evidence>
<evidence type="ECO:0000259" key="14">
    <source>
        <dbReference type="PROSITE" id="PS52035"/>
    </source>
</evidence>
<proteinExistence type="inferred from homology"/>
<dbReference type="PROSITE" id="PS00132">
    <property type="entry name" value="CARBOXYPEPT_ZN_1"/>
    <property type="match status" value="1"/>
</dbReference>
<dbReference type="GO" id="GO:0006508">
    <property type="term" value="P:proteolysis"/>
    <property type="evidence" value="ECO:0007669"/>
    <property type="project" value="InterPro"/>
</dbReference>
<feature type="chain" id="PRO_5024823542" description="Inactive metallocarboxypeptidase ECM14" evidence="13">
    <location>
        <begin position="16"/>
        <end position="468"/>
    </location>
</feature>
<evidence type="ECO:0000256" key="4">
    <source>
        <dbReference type="ARBA" id="ARBA00022525"/>
    </source>
</evidence>
<dbReference type="InterPro" id="IPR057246">
    <property type="entry name" value="CARBOXYPEPT_ZN_1"/>
</dbReference>
<evidence type="ECO:0000256" key="9">
    <source>
        <dbReference type="ARBA" id="ARBA00025210"/>
    </source>
</evidence>
<feature type="signal peptide" evidence="13">
    <location>
        <begin position="1"/>
        <end position="15"/>
    </location>
</feature>
<organism evidence="15 16">
    <name type="scientific">Diutina rugosa</name>
    <name type="common">Yeast</name>
    <name type="synonym">Candida rugosa</name>
    <dbReference type="NCBI Taxonomy" id="5481"/>
    <lineage>
        <taxon>Eukaryota</taxon>
        <taxon>Fungi</taxon>
        <taxon>Dikarya</taxon>
        <taxon>Ascomycota</taxon>
        <taxon>Saccharomycotina</taxon>
        <taxon>Pichiomycetes</taxon>
        <taxon>Debaryomycetaceae</taxon>
        <taxon>Diutina</taxon>
    </lineage>
</organism>
<comment type="cofactor">
    <cofactor evidence="1">
        <name>Zn(2+)</name>
        <dbReference type="ChEBI" id="CHEBI:29105"/>
    </cofactor>
</comment>
<dbReference type="VEuPathDB" id="FungiDB:DIURU_005747"/>
<evidence type="ECO:0000256" key="11">
    <source>
        <dbReference type="ARBA" id="ARBA00026213"/>
    </source>
</evidence>
<dbReference type="Gene3D" id="3.40.630.10">
    <property type="entry name" value="Zn peptidases"/>
    <property type="match status" value="1"/>
</dbReference>